<evidence type="ECO:0000313" key="7">
    <source>
        <dbReference type="Proteomes" id="UP000319809"/>
    </source>
</evidence>
<dbReference type="KEGG" id="spol:FH971_14030"/>
<dbReference type="AlphaFoldDB" id="A0A4Y5YGP9"/>
<dbReference type="RefSeq" id="WP_140234730.1">
    <property type="nucleotide sequence ID" value="NZ_CP041036.1"/>
</dbReference>
<protein>
    <submittedName>
        <fullName evidence="6">LysR family transcriptional regulator</fullName>
    </submittedName>
</protein>
<keyword evidence="2" id="KW-0805">Transcription regulation</keyword>
<dbReference type="PANTHER" id="PTHR30537:SF26">
    <property type="entry name" value="GLYCINE CLEAVAGE SYSTEM TRANSCRIPTIONAL ACTIVATOR"/>
    <property type="match status" value="1"/>
</dbReference>
<keyword evidence="4" id="KW-0804">Transcription</keyword>
<evidence type="ECO:0000256" key="3">
    <source>
        <dbReference type="ARBA" id="ARBA00023125"/>
    </source>
</evidence>
<accession>A0A4Y5YGP9</accession>
<comment type="similarity">
    <text evidence="1">Belongs to the LysR transcriptional regulatory family.</text>
</comment>
<dbReference type="PANTHER" id="PTHR30537">
    <property type="entry name" value="HTH-TYPE TRANSCRIPTIONAL REGULATOR"/>
    <property type="match status" value="1"/>
</dbReference>
<organism evidence="6 7">
    <name type="scientific">Shewanella polaris</name>
    <dbReference type="NCBI Taxonomy" id="2588449"/>
    <lineage>
        <taxon>Bacteria</taxon>
        <taxon>Pseudomonadati</taxon>
        <taxon>Pseudomonadota</taxon>
        <taxon>Gammaproteobacteria</taxon>
        <taxon>Alteromonadales</taxon>
        <taxon>Shewanellaceae</taxon>
        <taxon>Shewanella</taxon>
    </lineage>
</organism>
<evidence type="ECO:0000256" key="4">
    <source>
        <dbReference type="ARBA" id="ARBA00023163"/>
    </source>
</evidence>
<dbReference type="InterPro" id="IPR000847">
    <property type="entry name" value="LysR_HTH_N"/>
</dbReference>
<sequence>MKLPPLRAVQCFESVARLNSFSKAAESLNVTQSAVSHQVRMLEEYLGEAMFYRQGRTVSLTEMGERYFTEVSQSLAALSNASQIIRHGKPGYIRLALYSSVAVNWLIPRLEDFRIQYPEIEITLDMLTGQPDFNDQFADCFITVNPPKRHFVSKLLFTEKLFPVCGQKLWEKIRDKPLPEALWQHTILSVRYSDTNQHIADDWLQWCKAGGFELPSDLKVNQFSHVLLAAEAARYNLGITLINNYMTVDQSHKQNFVRIPMHELKTGDNFYFVYSELNSNRADIRAFGRWLEQQCYTLNI</sequence>
<proteinExistence type="inferred from homology"/>
<feature type="domain" description="HTH lysR-type" evidence="5">
    <location>
        <begin position="4"/>
        <end position="61"/>
    </location>
</feature>
<dbReference type="SUPFAM" id="SSF53850">
    <property type="entry name" value="Periplasmic binding protein-like II"/>
    <property type="match status" value="1"/>
</dbReference>
<dbReference type="GO" id="GO:0003700">
    <property type="term" value="F:DNA-binding transcription factor activity"/>
    <property type="evidence" value="ECO:0007669"/>
    <property type="project" value="InterPro"/>
</dbReference>
<dbReference type="InterPro" id="IPR036390">
    <property type="entry name" value="WH_DNA-bd_sf"/>
</dbReference>
<dbReference type="Pfam" id="PF03466">
    <property type="entry name" value="LysR_substrate"/>
    <property type="match status" value="1"/>
</dbReference>
<dbReference type="InterPro" id="IPR036388">
    <property type="entry name" value="WH-like_DNA-bd_sf"/>
</dbReference>
<dbReference type="Pfam" id="PF00126">
    <property type="entry name" value="HTH_1"/>
    <property type="match status" value="1"/>
</dbReference>
<gene>
    <name evidence="6" type="ORF">FH971_14030</name>
</gene>
<reference evidence="6 7" key="1">
    <citation type="submission" date="2019-06" db="EMBL/GenBank/DDBJ databases">
        <title>The genome of Shewanella sp. SM1901.</title>
        <authorList>
            <person name="Cha Q."/>
        </authorList>
    </citation>
    <scope>NUCLEOTIDE SEQUENCE [LARGE SCALE GENOMIC DNA]</scope>
    <source>
        <strain evidence="6 7">SM1901</strain>
    </source>
</reference>
<evidence type="ECO:0000256" key="1">
    <source>
        <dbReference type="ARBA" id="ARBA00009437"/>
    </source>
</evidence>
<dbReference type="GO" id="GO:0006351">
    <property type="term" value="P:DNA-templated transcription"/>
    <property type="evidence" value="ECO:0007669"/>
    <property type="project" value="TreeGrafter"/>
</dbReference>
<dbReference type="Gene3D" id="3.40.190.10">
    <property type="entry name" value="Periplasmic binding protein-like II"/>
    <property type="match status" value="2"/>
</dbReference>
<dbReference type="PRINTS" id="PR00039">
    <property type="entry name" value="HTHLYSR"/>
</dbReference>
<name>A0A4Y5YGP9_9GAMM</name>
<keyword evidence="3" id="KW-0238">DNA-binding</keyword>
<evidence type="ECO:0000313" key="6">
    <source>
        <dbReference type="EMBL" id="QDE31980.1"/>
    </source>
</evidence>
<dbReference type="SUPFAM" id="SSF46785">
    <property type="entry name" value="Winged helix' DNA-binding domain"/>
    <property type="match status" value="1"/>
</dbReference>
<evidence type="ECO:0000256" key="2">
    <source>
        <dbReference type="ARBA" id="ARBA00023015"/>
    </source>
</evidence>
<dbReference type="GO" id="GO:0043565">
    <property type="term" value="F:sequence-specific DNA binding"/>
    <property type="evidence" value="ECO:0007669"/>
    <property type="project" value="TreeGrafter"/>
</dbReference>
<dbReference type="Gene3D" id="1.10.10.10">
    <property type="entry name" value="Winged helix-like DNA-binding domain superfamily/Winged helix DNA-binding domain"/>
    <property type="match status" value="1"/>
</dbReference>
<evidence type="ECO:0000259" key="5">
    <source>
        <dbReference type="PROSITE" id="PS50931"/>
    </source>
</evidence>
<dbReference type="FunFam" id="1.10.10.10:FF:000038">
    <property type="entry name" value="Glycine cleavage system transcriptional activator"/>
    <property type="match status" value="1"/>
</dbReference>
<keyword evidence="7" id="KW-1185">Reference proteome</keyword>
<dbReference type="InterPro" id="IPR058163">
    <property type="entry name" value="LysR-type_TF_proteobact-type"/>
</dbReference>
<dbReference type="Proteomes" id="UP000319809">
    <property type="component" value="Chromosome"/>
</dbReference>
<dbReference type="PROSITE" id="PS50931">
    <property type="entry name" value="HTH_LYSR"/>
    <property type="match status" value="1"/>
</dbReference>
<dbReference type="InterPro" id="IPR005119">
    <property type="entry name" value="LysR_subst-bd"/>
</dbReference>
<dbReference type="EMBL" id="CP041036">
    <property type="protein sequence ID" value="QDE31980.1"/>
    <property type="molecule type" value="Genomic_DNA"/>
</dbReference>